<dbReference type="OrthoDB" id="6247875at2759"/>
<evidence type="ECO:0000259" key="5">
    <source>
        <dbReference type="PROSITE" id="PS50118"/>
    </source>
</evidence>
<dbReference type="eggNOG" id="KOG0527">
    <property type="taxonomic scope" value="Eukaryota"/>
</dbReference>
<dbReference type="SMART" id="SM00398">
    <property type="entry name" value="HMG"/>
    <property type="match status" value="1"/>
</dbReference>
<keyword evidence="3" id="KW-0539">Nucleus</keyword>
<sequence>MTGPTRTDGAMRPGPTGSKPPRPPNAWILYRIDKLRELAERRDPTAPKRLQPEISKEISELWKAEDPEVKREYERIADIKKQEHQMQYPNYKFQPIKKEDRVRQREEEKAEKARVKEELRKARGLQVPNLQNFSLASSSRRIAPYIP</sequence>
<dbReference type="AlphaFoldDB" id="S8ECA1"/>
<dbReference type="InterPro" id="IPR036910">
    <property type="entry name" value="HMG_box_dom_sf"/>
</dbReference>
<dbReference type="GO" id="GO:0000978">
    <property type="term" value="F:RNA polymerase II cis-regulatory region sequence-specific DNA binding"/>
    <property type="evidence" value="ECO:0007669"/>
    <property type="project" value="TreeGrafter"/>
</dbReference>
<feature type="compositionally biased region" description="Basic and acidic residues" evidence="4">
    <location>
        <begin position="96"/>
        <end position="114"/>
    </location>
</feature>
<dbReference type="Gene3D" id="1.10.30.10">
    <property type="entry name" value="High mobility group box domain"/>
    <property type="match status" value="1"/>
</dbReference>
<evidence type="ECO:0000256" key="1">
    <source>
        <dbReference type="ARBA" id="ARBA00023125"/>
    </source>
</evidence>
<dbReference type="EMBL" id="KE504134">
    <property type="protein sequence ID" value="EPT02597.1"/>
    <property type="molecule type" value="Genomic_DNA"/>
</dbReference>
<feature type="region of interest" description="Disordered" evidence="4">
    <location>
        <begin position="86"/>
        <end position="114"/>
    </location>
</feature>
<dbReference type="HOGENOM" id="CLU_082854_6_3_1"/>
<dbReference type="SUPFAM" id="SSF47095">
    <property type="entry name" value="HMG-box"/>
    <property type="match status" value="1"/>
</dbReference>
<dbReference type="GO" id="GO:0005634">
    <property type="term" value="C:nucleus"/>
    <property type="evidence" value="ECO:0007669"/>
    <property type="project" value="UniProtKB-UniRule"/>
</dbReference>
<proteinExistence type="predicted"/>
<feature type="region of interest" description="Disordered" evidence="4">
    <location>
        <begin position="1"/>
        <end position="26"/>
    </location>
</feature>
<dbReference type="GO" id="GO:0030154">
    <property type="term" value="P:cell differentiation"/>
    <property type="evidence" value="ECO:0007669"/>
    <property type="project" value="TreeGrafter"/>
</dbReference>
<dbReference type="CDD" id="cd01389">
    <property type="entry name" value="HMG-box_ROX1-like"/>
    <property type="match status" value="1"/>
</dbReference>
<dbReference type="Proteomes" id="UP000015241">
    <property type="component" value="Unassembled WGS sequence"/>
</dbReference>
<feature type="DNA-binding region" description="HMG box" evidence="3">
    <location>
        <begin position="20"/>
        <end position="92"/>
    </location>
</feature>
<dbReference type="STRING" id="743788.S8ECA1"/>
<evidence type="ECO:0000313" key="7">
    <source>
        <dbReference type="Proteomes" id="UP000015241"/>
    </source>
</evidence>
<dbReference type="PROSITE" id="PS50118">
    <property type="entry name" value="HMG_BOX_2"/>
    <property type="match status" value="1"/>
</dbReference>
<evidence type="ECO:0000256" key="4">
    <source>
        <dbReference type="SAM" id="MobiDB-lite"/>
    </source>
</evidence>
<evidence type="ECO:0000256" key="3">
    <source>
        <dbReference type="PROSITE-ProRule" id="PRU00267"/>
    </source>
</evidence>
<keyword evidence="2" id="KW-0804">Transcription</keyword>
<feature type="domain" description="HMG box" evidence="5">
    <location>
        <begin position="20"/>
        <end position="92"/>
    </location>
</feature>
<dbReference type="InterPro" id="IPR009071">
    <property type="entry name" value="HMG_box_dom"/>
</dbReference>
<accession>S8ECA1</accession>
<reference evidence="6 7" key="1">
    <citation type="journal article" date="2012" name="Science">
        <title>The Paleozoic origin of enzymatic lignin decomposition reconstructed from 31 fungal genomes.</title>
        <authorList>
            <person name="Floudas D."/>
            <person name="Binder M."/>
            <person name="Riley R."/>
            <person name="Barry K."/>
            <person name="Blanchette R.A."/>
            <person name="Henrissat B."/>
            <person name="Martinez A.T."/>
            <person name="Otillar R."/>
            <person name="Spatafora J.W."/>
            <person name="Yadav J.S."/>
            <person name="Aerts A."/>
            <person name="Benoit I."/>
            <person name="Boyd A."/>
            <person name="Carlson A."/>
            <person name="Copeland A."/>
            <person name="Coutinho P.M."/>
            <person name="de Vries R.P."/>
            <person name="Ferreira P."/>
            <person name="Findley K."/>
            <person name="Foster B."/>
            <person name="Gaskell J."/>
            <person name="Glotzer D."/>
            <person name="Gorecki P."/>
            <person name="Heitman J."/>
            <person name="Hesse C."/>
            <person name="Hori C."/>
            <person name="Igarashi K."/>
            <person name="Jurgens J.A."/>
            <person name="Kallen N."/>
            <person name="Kersten P."/>
            <person name="Kohler A."/>
            <person name="Kuees U."/>
            <person name="Kumar T.K.A."/>
            <person name="Kuo A."/>
            <person name="LaButti K."/>
            <person name="Larrondo L.F."/>
            <person name="Lindquist E."/>
            <person name="Ling A."/>
            <person name="Lombard V."/>
            <person name="Lucas S."/>
            <person name="Lundell T."/>
            <person name="Martin R."/>
            <person name="McLaughlin D.J."/>
            <person name="Morgenstern I."/>
            <person name="Morin E."/>
            <person name="Murat C."/>
            <person name="Nagy L.G."/>
            <person name="Nolan M."/>
            <person name="Ohm R.A."/>
            <person name="Patyshakuliyeva A."/>
            <person name="Rokas A."/>
            <person name="Ruiz-Duenas F.J."/>
            <person name="Sabat G."/>
            <person name="Salamov A."/>
            <person name="Samejima M."/>
            <person name="Schmutz J."/>
            <person name="Slot J.C."/>
            <person name="St John F."/>
            <person name="Stenlid J."/>
            <person name="Sun H."/>
            <person name="Sun S."/>
            <person name="Syed K."/>
            <person name="Tsang A."/>
            <person name="Wiebenga A."/>
            <person name="Young D."/>
            <person name="Pisabarro A."/>
            <person name="Eastwood D.C."/>
            <person name="Martin F."/>
            <person name="Cullen D."/>
            <person name="Grigoriev I.V."/>
            <person name="Hibbett D.S."/>
        </authorList>
    </citation>
    <scope>NUCLEOTIDE SEQUENCE</scope>
    <source>
        <strain evidence="7">FP-58527</strain>
    </source>
</reference>
<gene>
    <name evidence="6" type="ORF">FOMPIDRAFT_140591</name>
</gene>
<dbReference type="InterPro" id="IPR050140">
    <property type="entry name" value="SRY-related_HMG-box_TF-like"/>
</dbReference>
<name>S8ECA1_FOMSC</name>
<dbReference type="PANTHER" id="PTHR10270">
    <property type="entry name" value="SOX TRANSCRIPTION FACTOR"/>
    <property type="match status" value="1"/>
</dbReference>
<evidence type="ECO:0000313" key="6">
    <source>
        <dbReference type="EMBL" id="EPT02597.1"/>
    </source>
</evidence>
<dbReference type="GO" id="GO:0001228">
    <property type="term" value="F:DNA-binding transcription activator activity, RNA polymerase II-specific"/>
    <property type="evidence" value="ECO:0007669"/>
    <property type="project" value="TreeGrafter"/>
</dbReference>
<keyword evidence="1 3" id="KW-0238">DNA-binding</keyword>
<keyword evidence="7" id="KW-1185">Reference proteome</keyword>
<feature type="non-terminal residue" evidence="6">
    <location>
        <position position="147"/>
    </location>
</feature>
<dbReference type="PANTHER" id="PTHR10270:SF161">
    <property type="entry name" value="SEX-DETERMINING REGION Y PROTEIN"/>
    <property type="match status" value="1"/>
</dbReference>
<dbReference type="InParanoid" id="S8ECA1"/>
<dbReference type="Pfam" id="PF00505">
    <property type="entry name" value="HMG_box"/>
    <property type="match status" value="1"/>
</dbReference>
<protein>
    <recommendedName>
        <fullName evidence="5">HMG box domain-containing protein</fullName>
    </recommendedName>
</protein>
<evidence type="ECO:0000256" key="2">
    <source>
        <dbReference type="ARBA" id="ARBA00023163"/>
    </source>
</evidence>
<organism evidence="6 7">
    <name type="scientific">Fomitopsis schrenkii</name>
    <name type="common">Brown rot fungus</name>
    <dbReference type="NCBI Taxonomy" id="2126942"/>
    <lineage>
        <taxon>Eukaryota</taxon>
        <taxon>Fungi</taxon>
        <taxon>Dikarya</taxon>
        <taxon>Basidiomycota</taxon>
        <taxon>Agaricomycotina</taxon>
        <taxon>Agaricomycetes</taxon>
        <taxon>Polyporales</taxon>
        <taxon>Fomitopsis</taxon>
    </lineage>
</organism>